<reference evidence="2 3" key="1">
    <citation type="submission" date="2018-06" db="EMBL/GenBank/DDBJ databases">
        <title>Draft Whole-Genome Sequence of the purple photosynthetic bacterium Rhodospeudomonas palustris XCP.</title>
        <authorList>
            <person name="Rayyan A."/>
            <person name="Meyer T.E."/>
            <person name="Kyndt J.A."/>
        </authorList>
    </citation>
    <scope>NUCLEOTIDE SEQUENCE [LARGE SCALE GENOMIC DNA]</scope>
    <source>
        <strain evidence="2 3">XCP</strain>
    </source>
</reference>
<dbReference type="OrthoDB" id="7281500at2"/>
<dbReference type="RefSeq" id="WP_110787743.1">
    <property type="nucleotide sequence ID" value="NZ_QKQS01000024.1"/>
</dbReference>
<keyword evidence="1" id="KW-0732">Signal</keyword>
<sequence>MLLRSAAAIAGVIAVTPSLAEAQNAFPACPSQQKIEQVVGSKGQFIPDECRHLKITRVRSGDTELCILDFRSGTNPGILDNLADATLPTQWWIACDNFNPR</sequence>
<protein>
    <submittedName>
        <fullName evidence="2">Uncharacterized protein</fullName>
    </submittedName>
</protein>
<evidence type="ECO:0000313" key="2">
    <source>
        <dbReference type="EMBL" id="PZA10190.1"/>
    </source>
</evidence>
<comment type="caution">
    <text evidence="2">The sequence shown here is derived from an EMBL/GenBank/DDBJ whole genome shotgun (WGS) entry which is preliminary data.</text>
</comment>
<feature type="signal peptide" evidence="1">
    <location>
        <begin position="1"/>
        <end position="20"/>
    </location>
</feature>
<dbReference type="AlphaFoldDB" id="A0A323UFA6"/>
<dbReference type="EMBL" id="QKQS01000024">
    <property type="protein sequence ID" value="PZA10190.1"/>
    <property type="molecule type" value="Genomic_DNA"/>
</dbReference>
<evidence type="ECO:0000256" key="1">
    <source>
        <dbReference type="SAM" id="SignalP"/>
    </source>
</evidence>
<dbReference type="Proteomes" id="UP000248134">
    <property type="component" value="Unassembled WGS sequence"/>
</dbReference>
<proteinExistence type="predicted"/>
<accession>A0A323UFA6</accession>
<name>A0A323UFA6_RHOPL</name>
<organism evidence="2 3">
    <name type="scientific">Rhodopseudomonas palustris</name>
    <dbReference type="NCBI Taxonomy" id="1076"/>
    <lineage>
        <taxon>Bacteria</taxon>
        <taxon>Pseudomonadati</taxon>
        <taxon>Pseudomonadota</taxon>
        <taxon>Alphaproteobacteria</taxon>
        <taxon>Hyphomicrobiales</taxon>
        <taxon>Nitrobacteraceae</taxon>
        <taxon>Rhodopseudomonas</taxon>
    </lineage>
</organism>
<feature type="chain" id="PRO_5016353414" evidence="1">
    <location>
        <begin position="21"/>
        <end position="101"/>
    </location>
</feature>
<gene>
    <name evidence="2" type="ORF">DNX69_19905</name>
</gene>
<evidence type="ECO:0000313" key="3">
    <source>
        <dbReference type="Proteomes" id="UP000248134"/>
    </source>
</evidence>